<gene>
    <name evidence="1" type="ORF">SDC9_120910</name>
</gene>
<sequence length="83" mass="9227">MVLHQPAEVPAPRIRSGELPVFILDGQFAAEPLRRQHQPVVVLVARAERGELVLGLAVLAFGQARHSPVVVHWFIPPFFSFLP</sequence>
<protein>
    <submittedName>
        <fullName evidence="1">Uncharacterized protein</fullName>
    </submittedName>
</protein>
<accession>A0A645CAH1</accession>
<comment type="caution">
    <text evidence="1">The sequence shown here is derived from an EMBL/GenBank/DDBJ whole genome shotgun (WGS) entry which is preliminary data.</text>
</comment>
<organism evidence="1">
    <name type="scientific">bioreactor metagenome</name>
    <dbReference type="NCBI Taxonomy" id="1076179"/>
    <lineage>
        <taxon>unclassified sequences</taxon>
        <taxon>metagenomes</taxon>
        <taxon>ecological metagenomes</taxon>
    </lineage>
</organism>
<reference evidence="1" key="1">
    <citation type="submission" date="2019-08" db="EMBL/GenBank/DDBJ databases">
        <authorList>
            <person name="Kucharzyk K."/>
            <person name="Murdoch R.W."/>
            <person name="Higgins S."/>
            <person name="Loffler F."/>
        </authorList>
    </citation>
    <scope>NUCLEOTIDE SEQUENCE</scope>
</reference>
<dbReference type="AlphaFoldDB" id="A0A645CAH1"/>
<name>A0A645CAH1_9ZZZZ</name>
<evidence type="ECO:0000313" key="1">
    <source>
        <dbReference type="EMBL" id="MPM73925.1"/>
    </source>
</evidence>
<dbReference type="EMBL" id="VSSQ01025652">
    <property type="protein sequence ID" value="MPM73925.1"/>
    <property type="molecule type" value="Genomic_DNA"/>
</dbReference>
<proteinExistence type="predicted"/>